<evidence type="ECO:0000256" key="1">
    <source>
        <dbReference type="SAM" id="Phobius"/>
    </source>
</evidence>
<reference evidence="2 3" key="1">
    <citation type="submission" date="2018-02" db="EMBL/GenBank/DDBJ databases">
        <title>The genomes of Aspergillus section Nigri reveals drivers in fungal speciation.</title>
        <authorList>
            <consortium name="DOE Joint Genome Institute"/>
            <person name="Vesth T.C."/>
            <person name="Nybo J."/>
            <person name="Theobald S."/>
            <person name="Brandl J."/>
            <person name="Frisvad J.C."/>
            <person name="Nielsen K.F."/>
            <person name="Lyhne E.K."/>
            <person name="Kogle M.E."/>
            <person name="Kuo A."/>
            <person name="Riley R."/>
            <person name="Clum A."/>
            <person name="Nolan M."/>
            <person name="Lipzen A."/>
            <person name="Salamov A."/>
            <person name="Henrissat B."/>
            <person name="Wiebenga A."/>
            <person name="De vries R.P."/>
            <person name="Grigoriev I.V."/>
            <person name="Mortensen U.H."/>
            <person name="Andersen M.R."/>
            <person name="Baker S.E."/>
        </authorList>
    </citation>
    <scope>NUCLEOTIDE SEQUENCE [LARGE SCALE GENOMIC DNA]</scope>
    <source>
        <strain evidence="2 3">CBS 121593</strain>
    </source>
</reference>
<sequence length="132" mass="14539">MGTPATSACQWAPVNLSDGSGELWIGVGKIMEHDRTLWKGFFEDGWGKAQGQRMVRVVVVVVVVVVAVMTVYGSVAVAKSACPLRFSISFLFYFSLFCSFIRYVSLFPKGVTLLQLSWEVSGRSVTSHELPQ</sequence>
<feature type="transmembrane region" description="Helical" evidence="1">
    <location>
        <begin position="57"/>
        <end position="78"/>
    </location>
</feature>
<protein>
    <submittedName>
        <fullName evidence="2">Uncharacterized protein</fullName>
    </submittedName>
</protein>
<dbReference type="Proteomes" id="UP000249402">
    <property type="component" value="Unassembled WGS sequence"/>
</dbReference>
<dbReference type="EMBL" id="KZ824425">
    <property type="protein sequence ID" value="RAL03962.1"/>
    <property type="molecule type" value="Genomic_DNA"/>
</dbReference>
<evidence type="ECO:0000313" key="3">
    <source>
        <dbReference type="Proteomes" id="UP000249402"/>
    </source>
</evidence>
<evidence type="ECO:0000313" key="2">
    <source>
        <dbReference type="EMBL" id="RAL03962.1"/>
    </source>
</evidence>
<keyword evidence="1" id="KW-1133">Transmembrane helix</keyword>
<gene>
    <name evidence="2" type="ORF">BO80DRAFT_252270</name>
</gene>
<feature type="transmembrane region" description="Helical" evidence="1">
    <location>
        <begin position="84"/>
        <end position="104"/>
    </location>
</feature>
<keyword evidence="1" id="KW-0812">Transmembrane</keyword>
<keyword evidence="3" id="KW-1185">Reference proteome</keyword>
<dbReference type="AlphaFoldDB" id="A0A395H7S2"/>
<keyword evidence="1" id="KW-0472">Membrane</keyword>
<organism evidence="2 3">
    <name type="scientific">Aspergillus ibericus CBS 121593</name>
    <dbReference type="NCBI Taxonomy" id="1448316"/>
    <lineage>
        <taxon>Eukaryota</taxon>
        <taxon>Fungi</taxon>
        <taxon>Dikarya</taxon>
        <taxon>Ascomycota</taxon>
        <taxon>Pezizomycotina</taxon>
        <taxon>Eurotiomycetes</taxon>
        <taxon>Eurotiomycetidae</taxon>
        <taxon>Eurotiales</taxon>
        <taxon>Aspergillaceae</taxon>
        <taxon>Aspergillus</taxon>
        <taxon>Aspergillus subgen. Circumdati</taxon>
    </lineage>
</organism>
<accession>A0A395H7S2</accession>
<proteinExistence type="predicted"/>
<dbReference type="RefSeq" id="XP_025578289.1">
    <property type="nucleotide sequence ID" value="XM_025714650.1"/>
</dbReference>
<dbReference type="GeneID" id="37219515"/>
<name>A0A395H7S2_9EURO</name>
<dbReference type="VEuPathDB" id="FungiDB:BO80DRAFT_252270"/>